<evidence type="ECO:0000313" key="3">
    <source>
        <dbReference type="Proteomes" id="UP000324106"/>
    </source>
</evidence>
<reference evidence="2 3" key="1">
    <citation type="submission" date="2018-05" db="EMBL/GenBank/DDBJ databases">
        <title>Streptomyces venezuelae.</title>
        <authorList>
            <person name="Kim W."/>
            <person name="Lee N."/>
            <person name="Cho B.-K."/>
        </authorList>
    </citation>
    <scope>NUCLEOTIDE SEQUENCE [LARGE SCALE GENOMIC DNA]</scope>
    <source>
        <strain evidence="2 3">ATCC 15068</strain>
    </source>
</reference>
<keyword evidence="1" id="KW-0732">Signal</keyword>
<evidence type="ECO:0008006" key="4">
    <source>
        <dbReference type="Google" id="ProtNLM"/>
    </source>
</evidence>
<feature type="signal peptide" evidence="1">
    <location>
        <begin position="1"/>
        <end position="24"/>
    </location>
</feature>
<dbReference type="Proteomes" id="UP000324106">
    <property type="component" value="Chromosome"/>
</dbReference>
<evidence type="ECO:0000313" key="2">
    <source>
        <dbReference type="EMBL" id="QES22368.1"/>
    </source>
</evidence>
<feature type="chain" id="PRO_5025017360" description="Lipoprotein" evidence="1">
    <location>
        <begin position="25"/>
        <end position="162"/>
    </location>
</feature>
<dbReference type="PROSITE" id="PS51257">
    <property type="entry name" value="PROKAR_LIPOPROTEIN"/>
    <property type="match status" value="1"/>
</dbReference>
<dbReference type="OrthoDB" id="4190187at2"/>
<accession>A0A5P2AXU3</accession>
<gene>
    <name evidence="2" type="ORF">DEJ46_27425</name>
</gene>
<sequence>MKNDVLRIGAILATAASALLGSSACGPSGPAPVLPEAVHHAELVGRWDGAPKCRKPLPVVRLRDDYGFSVKNFPIEWAGPGPDDDKVTRLTVDGKWHAVNKDPGLTPYLVLRFENRNDHRSLAFYVENGELRMSVSVPVVGEPGVSYSCAYKRTSADPDFGR</sequence>
<evidence type="ECO:0000256" key="1">
    <source>
        <dbReference type="SAM" id="SignalP"/>
    </source>
</evidence>
<dbReference type="RefSeq" id="WP_150270535.1">
    <property type="nucleotide sequence ID" value="NZ_CP029194.1"/>
</dbReference>
<name>A0A5P2AXU3_STRVZ</name>
<proteinExistence type="predicted"/>
<dbReference type="EMBL" id="CP029194">
    <property type="protein sequence ID" value="QES22368.1"/>
    <property type="molecule type" value="Genomic_DNA"/>
</dbReference>
<organism evidence="2 3">
    <name type="scientific">Streptomyces venezuelae</name>
    <dbReference type="NCBI Taxonomy" id="54571"/>
    <lineage>
        <taxon>Bacteria</taxon>
        <taxon>Bacillati</taxon>
        <taxon>Actinomycetota</taxon>
        <taxon>Actinomycetes</taxon>
        <taxon>Kitasatosporales</taxon>
        <taxon>Streptomycetaceae</taxon>
        <taxon>Streptomyces</taxon>
    </lineage>
</organism>
<dbReference type="AlphaFoldDB" id="A0A5P2AXU3"/>
<protein>
    <recommendedName>
        <fullName evidence="4">Lipoprotein</fullName>
    </recommendedName>
</protein>